<accession>A0A6A6I0M0</accession>
<dbReference type="AlphaFoldDB" id="A0A6A6I0M0"/>
<keyword evidence="2" id="KW-1185">Reference proteome</keyword>
<sequence>MRVNGNNEVTTKTFEILWVYKGVIVIDDNFLYSTLKSKMQIFVDRCASTDPEWSVGIPRDGCTKVVTV</sequence>
<protein>
    <submittedName>
        <fullName evidence="1">Uncharacterized protein</fullName>
    </submittedName>
</protein>
<dbReference type="EMBL" id="ML987205">
    <property type="protein sequence ID" value="KAF2243558.1"/>
    <property type="molecule type" value="Genomic_DNA"/>
</dbReference>
<organism evidence="1 2">
    <name type="scientific">Trematosphaeria pertusa</name>
    <dbReference type="NCBI Taxonomy" id="390896"/>
    <lineage>
        <taxon>Eukaryota</taxon>
        <taxon>Fungi</taxon>
        <taxon>Dikarya</taxon>
        <taxon>Ascomycota</taxon>
        <taxon>Pezizomycotina</taxon>
        <taxon>Dothideomycetes</taxon>
        <taxon>Pleosporomycetidae</taxon>
        <taxon>Pleosporales</taxon>
        <taxon>Massarineae</taxon>
        <taxon>Trematosphaeriaceae</taxon>
        <taxon>Trematosphaeria</taxon>
    </lineage>
</organism>
<dbReference type="Proteomes" id="UP000800094">
    <property type="component" value="Unassembled WGS sequence"/>
</dbReference>
<reference evidence="1" key="1">
    <citation type="journal article" date="2020" name="Stud. Mycol.">
        <title>101 Dothideomycetes genomes: a test case for predicting lifestyles and emergence of pathogens.</title>
        <authorList>
            <person name="Haridas S."/>
            <person name="Albert R."/>
            <person name="Binder M."/>
            <person name="Bloem J."/>
            <person name="Labutti K."/>
            <person name="Salamov A."/>
            <person name="Andreopoulos B."/>
            <person name="Baker S."/>
            <person name="Barry K."/>
            <person name="Bills G."/>
            <person name="Bluhm B."/>
            <person name="Cannon C."/>
            <person name="Castanera R."/>
            <person name="Culley D."/>
            <person name="Daum C."/>
            <person name="Ezra D."/>
            <person name="Gonzalez J."/>
            <person name="Henrissat B."/>
            <person name="Kuo A."/>
            <person name="Liang C."/>
            <person name="Lipzen A."/>
            <person name="Lutzoni F."/>
            <person name="Magnuson J."/>
            <person name="Mondo S."/>
            <person name="Nolan M."/>
            <person name="Ohm R."/>
            <person name="Pangilinan J."/>
            <person name="Park H.-J."/>
            <person name="Ramirez L."/>
            <person name="Alfaro M."/>
            <person name="Sun H."/>
            <person name="Tritt A."/>
            <person name="Yoshinaga Y."/>
            <person name="Zwiers L.-H."/>
            <person name="Turgeon B."/>
            <person name="Goodwin S."/>
            <person name="Spatafora J."/>
            <person name="Crous P."/>
            <person name="Grigoriev I."/>
        </authorList>
    </citation>
    <scope>NUCLEOTIDE SEQUENCE</scope>
    <source>
        <strain evidence="1">CBS 122368</strain>
    </source>
</reference>
<dbReference type="GeneID" id="54589263"/>
<name>A0A6A6I0M0_9PLEO</name>
<dbReference type="RefSeq" id="XP_033678562.1">
    <property type="nucleotide sequence ID" value="XM_033835933.1"/>
</dbReference>
<gene>
    <name evidence="1" type="ORF">BU26DRAFT_609571</name>
</gene>
<proteinExistence type="predicted"/>
<evidence type="ECO:0000313" key="2">
    <source>
        <dbReference type="Proteomes" id="UP000800094"/>
    </source>
</evidence>
<evidence type="ECO:0000313" key="1">
    <source>
        <dbReference type="EMBL" id="KAF2243558.1"/>
    </source>
</evidence>